<sequence>MISVKKMVVKREYSVSHSNHAYYFVRYCVIGFVLPSTTMSVPSGYVFICTGGGLCVFKRTAFYS</sequence>
<gene>
    <name evidence="2" type="ORF">EWI73_03180</name>
    <name evidence="3" type="ORF">EWI73_08945</name>
</gene>
<feature type="transmembrane region" description="Helical" evidence="1">
    <location>
        <begin position="21"/>
        <end position="38"/>
    </location>
</feature>
<evidence type="ECO:0000256" key="1">
    <source>
        <dbReference type="SAM" id="Phobius"/>
    </source>
</evidence>
<evidence type="ECO:0000313" key="2">
    <source>
        <dbReference type="EMBL" id="QXY83041.1"/>
    </source>
</evidence>
<proteinExistence type="predicted"/>
<dbReference type="AlphaFoldDB" id="A0A8F8AV74"/>
<protein>
    <submittedName>
        <fullName evidence="2">Uncharacterized protein</fullName>
    </submittedName>
</protein>
<reference evidence="2" key="1">
    <citation type="submission" date="2019-02" db="EMBL/GenBank/DDBJ databases">
        <title>Average Nucleotide Identity (ANI) for Rapid Identification of Enteric Bacteria using Whole Genome Sequence (WGS).</title>
        <authorList>
            <person name="Dinsmore B."/>
            <person name="Lane C."/>
            <person name="Rowe L."/>
        </authorList>
    </citation>
    <scope>NUCLEOTIDE SEQUENCE</scope>
    <source>
        <strain evidence="2">04-0440</strain>
    </source>
</reference>
<keyword evidence="1" id="KW-0812">Transmembrane</keyword>
<organism evidence="2">
    <name type="scientific">Salmonella bongori</name>
    <dbReference type="NCBI Taxonomy" id="54736"/>
    <lineage>
        <taxon>Bacteria</taxon>
        <taxon>Pseudomonadati</taxon>
        <taxon>Pseudomonadota</taxon>
        <taxon>Gammaproteobacteria</taxon>
        <taxon>Enterobacterales</taxon>
        <taxon>Enterobacteriaceae</taxon>
        <taxon>Salmonella</taxon>
    </lineage>
</organism>
<dbReference type="EMBL" id="CP035676">
    <property type="protein sequence ID" value="QXY84060.1"/>
    <property type="molecule type" value="Genomic_DNA"/>
</dbReference>
<name>A0A8F8AV74_SALBN</name>
<keyword evidence="1" id="KW-0472">Membrane</keyword>
<dbReference type="EMBL" id="CP035676">
    <property type="protein sequence ID" value="QXY83041.1"/>
    <property type="molecule type" value="Genomic_DNA"/>
</dbReference>
<evidence type="ECO:0000313" key="3">
    <source>
        <dbReference type="EMBL" id="QXY84060.1"/>
    </source>
</evidence>
<keyword evidence="1" id="KW-1133">Transmembrane helix</keyword>
<accession>A0A8F8AV74</accession>